<dbReference type="Gene3D" id="3.40.630.30">
    <property type="match status" value="1"/>
</dbReference>
<dbReference type="SUPFAM" id="SSF55729">
    <property type="entry name" value="Acyl-CoA N-acyltransferases (Nat)"/>
    <property type="match status" value="1"/>
</dbReference>
<dbReference type="Pfam" id="PF04339">
    <property type="entry name" value="FemAB_like"/>
    <property type="match status" value="1"/>
</dbReference>
<sequence length="439" mass="50148">MYGFLCLPLGGSRRFDGCRSSCQRRRHAVKCSEAKYGDYDVRLLRGIDEVDADEWNALVGESGSPFLEHEWIRCMEKSSCASEKSGWYPRHLTAKMDGKLVAAAPLYIKTNSLGEFVFDQSWAEAAYGSGIQYYPKLLCGIPFTPATGRRLLTHPDEDRQELLGFLAYRLLSLTSESNGVSSLHVNFCEDDEVIALKKTGFLHRKGIQYHFVNEDERRNPLFNSFDEYLGSMKSKRRIKVKRERRSIYEDAGLTLKAFFGDEIEDEMFPTMFRIYQSTIQARVFWGIQHLNEEFFMMLKEKFRKNLCFIVAMKGDEVVAGTFNVVKAGKFYGRYWGTFDSSIKNLHFETCYYKPIEVCCDHGILRMEPGAGGDDFKFVRGFNPSVTNSMHFCKNGGLHMAIARYLNSEGTYIEGAVDEMNERSVLRMPSNAGAVEPPEL</sequence>
<name>A0A7S3EFK2_9RHOD</name>
<dbReference type="PANTHER" id="PTHR47017">
    <property type="entry name" value="ACYL-COA"/>
    <property type="match status" value="1"/>
</dbReference>
<evidence type="ECO:0000313" key="1">
    <source>
        <dbReference type="EMBL" id="CAE0051397.1"/>
    </source>
</evidence>
<evidence type="ECO:0000313" key="2">
    <source>
        <dbReference type="EMBL" id="CAE0051407.1"/>
    </source>
</evidence>
<dbReference type="EMBL" id="HBHW01025058">
    <property type="protein sequence ID" value="CAE0051407.1"/>
    <property type="molecule type" value="Transcribed_RNA"/>
</dbReference>
<accession>A0A7S3EFK2</accession>
<proteinExistence type="predicted"/>
<protein>
    <recommendedName>
        <fullName evidence="4">BioF2-like acetyltransferase domain-containing protein</fullName>
    </recommendedName>
</protein>
<dbReference type="AlphaFoldDB" id="A0A7S3EFK2"/>
<dbReference type="EMBL" id="HBHW01025047">
    <property type="protein sequence ID" value="CAE0051397.1"/>
    <property type="molecule type" value="Transcribed_RNA"/>
</dbReference>
<dbReference type="EMBL" id="HBHW01025060">
    <property type="protein sequence ID" value="CAE0051409.1"/>
    <property type="molecule type" value="Transcribed_RNA"/>
</dbReference>
<organism evidence="1">
    <name type="scientific">Rhodosorus marinus</name>
    <dbReference type="NCBI Taxonomy" id="101924"/>
    <lineage>
        <taxon>Eukaryota</taxon>
        <taxon>Rhodophyta</taxon>
        <taxon>Stylonematophyceae</taxon>
        <taxon>Stylonematales</taxon>
        <taxon>Stylonemataceae</taxon>
        <taxon>Rhodosorus</taxon>
    </lineage>
</organism>
<dbReference type="InterPro" id="IPR007434">
    <property type="entry name" value="FemAB-like"/>
</dbReference>
<reference evidence="1" key="1">
    <citation type="submission" date="2021-01" db="EMBL/GenBank/DDBJ databases">
        <authorList>
            <person name="Corre E."/>
            <person name="Pelletier E."/>
            <person name="Niang G."/>
            <person name="Scheremetjew M."/>
            <person name="Finn R."/>
            <person name="Kale V."/>
            <person name="Holt S."/>
            <person name="Cochrane G."/>
            <person name="Meng A."/>
            <person name="Brown T."/>
            <person name="Cohen L."/>
        </authorList>
    </citation>
    <scope>NUCLEOTIDE SEQUENCE</scope>
    <source>
        <strain evidence="1">CCMP 769</strain>
    </source>
</reference>
<dbReference type="InterPro" id="IPR016181">
    <property type="entry name" value="Acyl_CoA_acyltransferase"/>
</dbReference>
<dbReference type="PANTHER" id="PTHR47017:SF1">
    <property type="entry name" value="ACYL-COA"/>
    <property type="match status" value="1"/>
</dbReference>
<evidence type="ECO:0000313" key="3">
    <source>
        <dbReference type="EMBL" id="CAE0051409.1"/>
    </source>
</evidence>
<gene>
    <name evidence="1" type="ORF">RMAR00112_LOCUS19397</name>
    <name evidence="2" type="ORF">RMAR00112_LOCUS19407</name>
    <name evidence="3" type="ORF">RMAR00112_LOCUS19409</name>
</gene>
<evidence type="ECO:0008006" key="4">
    <source>
        <dbReference type="Google" id="ProtNLM"/>
    </source>
</evidence>